<keyword evidence="2 5" id="KW-0489">Methyltransferase</keyword>
<evidence type="ECO:0000259" key="4">
    <source>
        <dbReference type="Pfam" id="PF08241"/>
    </source>
</evidence>
<evidence type="ECO:0000313" key="6">
    <source>
        <dbReference type="Proteomes" id="UP000630353"/>
    </source>
</evidence>
<dbReference type="InterPro" id="IPR029063">
    <property type="entry name" value="SAM-dependent_MTases_sf"/>
</dbReference>
<dbReference type="PANTHER" id="PTHR44942">
    <property type="entry name" value="METHYLTRANSF_11 DOMAIN-CONTAINING PROTEIN"/>
    <property type="match status" value="1"/>
</dbReference>
<gene>
    <name evidence="5" type="ORF">GCM10017083_25060</name>
</gene>
<dbReference type="GO" id="GO:0032259">
    <property type="term" value="P:methylation"/>
    <property type="evidence" value="ECO:0007669"/>
    <property type="project" value="UniProtKB-KW"/>
</dbReference>
<name>A0A919CPM2_9PROT</name>
<dbReference type="Pfam" id="PF08241">
    <property type="entry name" value="Methyltransf_11"/>
    <property type="match status" value="1"/>
</dbReference>
<dbReference type="InterPro" id="IPR051052">
    <property type="entry name" value="Diverse_substrate_MTase"/>
</dbReference>
<reference evidence="5" key="1">
    <citation type="journal article" date="2014" name="Int. J. Syst. Evol. Microbiol.">
        <title>Complete genome sequence of Corynebacterium casei LMG S-19264T (=DSM 44701T), isolated from a smear-ripened cheese.</title>
        <authorList>
            <consortium name="US DOE Joint Genome Institute (JGI-PGF)"/>
            <person name="Walter F."/>
            <person name="Albersmeier A."/>
            <person name="Kalinowski J."/>
            <person name="Ruckert C."/>
        </authorList>
    </citation>
    <scope>NUCLEOTIDE SEQUENCE</scope>
    <source>
        <strain evidence="5">KCTC 42651</strain>
    </source>
</reference>
<evidence type="ECO:0000256" key="2">
    <source>
        <dbReference type="ARBA" id="ARBA00022603"/>
    </source>
</evidence>
<comment type="similarity">
    <text evidence="1">Belongs to the methyltransferase superfamily.</text>
</comment>
<comment type="caution">
    <text evidence="5">The sequence shown here is derived from an EMBL/GenBank/DDBJ whole genome shotgun (WGS) entry which is preliminary data.</text>
</comment>
<evidence type="ECO:0000256" key="1">
    <source>
        <dbReference type="ARBA" id="ARBA00008361"/>
    </source>
</evidence>
<evidence type="ECO:0000313" key="5">
    <source>
        <dbReference type="EMBL" id="GHD51058.1"/>
    </source>
</evidence>
<dbReference type="PANTHER" id="PTHR44942:SF4">
    <property type="entry name" value="METHYLTRANSFERASE TYPE 11 DOMAIN-CONTAINING PROTEIN"/>
    <property type="match status" value="1"/>
</dbReference>
<dbReference type="Proteomes" id="UP000630353">
    <property type="component" value="Unassembled WGS sequence"/>
</dbReference>
<reference evidence="5" key="2">
    <citation type="submission" date="2020-09" db="EMBL/GenBank/DDBJ databases">
        <authorList>
            <person name="Sun Q."/>
            <person name="Kim S."/>
        </authorList>
    </citation>
    <scope>NUCLEOTIDE SEQUENCE</scope>
    <source>
        <strain evidence="5">KCTC 42651</strain>
    </source>
</reference>
<feature type="domain" description="Methyltransferase type 11" evidence="4">
    <location>
        <begin position="42"/>
        <end position="134"/>
    </location>
</feature>
<dbReference type="EMBL" id="BMZS01000005">
    <property type="protein sequence ID" value="GHD51058.1"/>
    <property type="molecule type" value="Genomic_DNA"/>
</dbReference>
<dbReference type="CDD" id="cd02440">
    <property type="entry name" value="AdoMet_MTases"/>
    <property type="match status" value="1"/>
</dbReference>
<keyword evidence="3" id="KW-0808">Transferase</keyword>
<sequence>MAHGDFSTLASTYASHRPGYGPDAIRLVLGAMTRPAADLDAIDVGAGTGIWTRQLQAAGFRRVTAVEPNDAMRQAGEETSAGLPIAWRKGSAEITGIPDGSADLLTMASSFHWADFPVALAEFRRVLRPHGWFAALWNTRYLDRSPLLLEIEAELRRLVPDMKRVSSGSSEFTSGLVERFMDADGWGDPIYAECYHTEQMSRERYIGAWRSVNDVQVQAGPERFAAFLGFIERRLADVPTLDCQYRTRMWLVQRR</sequence>
<dbReference type="AlphaFoldDB" id="A0A919CPM2"/>
<dbReference type="Gene3D" id="3.40.50.150">
    <property type="entry name" value="Vaccinia Virus protein VP39"/>
    <property type="match status" value="1"/>
</dbReference>
<dbReference type="GO" id="GO:0008757">
    <property type="term" value="F:S-adenosylmethionine-dependent methyltransferase activity"/>
    <property type="evidence" value="ECO:0007669"/>
    <property type="project" value="InterPro"/>
</dbReference>
<accession>A0A919CPM2</accession>
<proteinExistence type="inferred from homology"/>
<protein>
    <submittedName>
        <fullName evidence="5">Methyltransferase</fullName>
    </submittedName>
</protein>
<dbReference type="InterPro" id="IPR013216">
    <property type="entry name" value="Methyltransf_11"/>
</dbReference>
<keyword evidence="6" id="KW-1185">Reference proteome</keyword>
<organism evidence="5 6">
    <name type="scientific">Thalassobaculum fulvum</name>
    <dbReference type="NCBI Taxonomy" id="1633335"/>
    <lineage>
        <taxon>Bacteria</taxon>
        <taxon>Pseudomonadati</taxon>
        <taxon>Pseudomonadota</taxon>
        <taxon>Alphaproteobacteria</taxon>
        <taxon>Rhodospirillales</taxon>
        <taxon>Thalassobaculaceae</taxon>
        <taxon>Thalassobaculum</taxon>
    </lineage>
</organism>
<dbReference type="SUPFAM" id="SSF53335">
    <property type="entry name" value="S-adenosyl-L-methionine-dependent methyltransferases"/>
    <property type="match status" value="1"/>
</dbReference>
<evidence type="ECO:0000256" key="3">
    <source>
        <dbReference type="ARBA" id="ARBA00022679"/>
    </source>
</evidence>